<evidence type="ECO:0000256" key="6">
    <source>
        <dbReference type="ARBA" id="ARBA00022490"/>
    </source>
</evidence>
<dbReference type="CDD" id="cd01887">
    <property type="entry name" value="IF2_eIF5B"/>
    <property type="match status" value="1"/>
</dbReference>
<feature type="compositionally biased region" description="Low complexity" evidence="16">
    <location>
        <begin position="271"/>
        <end position="280"/>
    </location>
</feature>
<evidence type="ECO:0000256" key="3">
    <source>
        <dbReference type="ARBA" id="ARBA00007733"/>
    </source>
</evidence>
<evidence type="ECO:0000256" key="10">
    <source>
        <dbReference type="ARBA" id="ARBA00022801"/>
    </source>
</evidence>
<dbReference type="FunFam" id="2.40.30.10:FF:000026">
    <property type="entry name" value="Eukaryotic translation initiation factor 5B"/>
    <property type="match status" value="1"/>
</dbReference>
<dbReference type="GO" id="GO:0046872">
    <property type="term" value="F:metal ion binding"/>
    <property type="evidence" value="ECO:0007669"/>
    <property type="project" value="UniProtKB-KW"/>
</dbReference>
<keyword evidence="9" id="KW-0547">Nucleotide-binding</keyword>
<dbReference type="InterPro" id="IPR029459">
    <property type="entry name" value="EFTU-type"/>
</dbReference>
<evidence type="ECO:0000256" key="11">
    <source>
        <dbReference type="ARBA" id="ARBA00022917"/>
    </source>
</evidence>
<evidence type="ECO:0000259" key="17">
    <source>
        <dbReference type="PROSITE" id="PS51722"/>
    </source>
</evidence>
<dbReference type="GO" id="GO:0003924">
    <property type="term" value="F:GTPase activity"/>
    <property type="evidence" value="ECO:0007669"/>
    <property type="project" value="InterPro"/>
</dbReference>
<keyword evidence="11" id="KW-0648">Protein biosynthesis</keyword>
<dbReference type="FunFam" id="3.40.50.10050:FF:000002">
    <property type="entry name" value="Eukaryotic translation initiation factor 5B"/>
    <property type="match status" value="1"/>
</dbReference>
<keyword evidence="12" id="KW-0342">GTP-binding</keyword>
<dbReference type="CDD" id="cd03703">
    <property type="entry name" value="aeIF5B_II"/>
    <property type="match status" value="1"/>
</dbReference>
<dbReference type="InterPro" id="IPR000795">
    <property type="entry name" value="T_Tr_GTP-bd_dom"/>
</dbReference>
<dbReference type="EC" id="3.6.5.3" evidence="4"/>
<dbReference type="Pfam" id="PF11987">
    <property type="entry name" value="IF-2"/>
    <property type="match status" value="1"/>
</dbReference>
<evidence type="ECO:0000256" key="14">
    <source>
        <dbReference type="ARBA" id="ARBA00053410"/>
    </source>
</evidence>
<comment type="subunit">
    <text evidence="15">Interacts through its C-terminal domain (CTD) with the CTD of eIF1A (EIF1AX) or with the CTD of EIF5 (mutually exclusive) through a common binding site. Interacts with eIF1A (EIF1AX) from the location of the start codon by the 43S complex until the formation of the 80S complex. Interacts with ANXA5 in a calcium and phospholipid-dependent manner.</text>
</comment>
<gene>
    <name evidence="19" type="primary">LOC108680120</name>
</gene>
<dbReference type="PROSITE" id="PS51722">
    <property type="entry name" value="G_TR_2"/>
    <property type="match status" value="1"/>
</dbReference>
<dbReference type="GO" id="GO:0003743">
    <property type="term" value="F:translation initiation factor activity"/>
    <property type="evidence" value="ECO:0007669"/>
    <property type="project" value="UniProtKB-KW"/>
</dbReference>
<keyword evidence="18" id="KW-1185">Reference proteome</keyword>
<evidence type="ECO:0000256" key="5">
    <source>
        <dbReference type="ARBA" id="ARBA00013824"/>
    </source>
</evidence>
<feature type="compositionally biased region" description="Basic and acidic residues" evidence="16">
    <location>
        <begin position="281"/>
        <end position="339"/>
    </location>
</feature>
<feature type="compositionally biased region" description="Basic and acidic residues" evidence="16">
    <location>
        <begin position="242"/>
        <end position="258"/>
    </location>
</feature>
<dbReference type="InterPro" id="IPR027417">
    <property type="entry name" value="P-loop_NTPase"/>
</dbReference>
<keyword evidence="10" id="KW-0378">Hydrolase</keyword>
<evidence type="ECO:0000256" key="7">
    <source>
        <dbReference type="ARBA" id="ARBA00022540"/>
    </source>
</evidence>
<comment type="function">
    <text evidence="14">Plays a role in translation initiation. Ribosome-dependent GTPase that promotes the joining of the 60S ribosomal subunit to the pre-initiation complex to form the 80S initiation complex with the initiator methionine-tRNA in the P-site base paired to the start codon. Together with eIF1A (EIF1AX), actively orients the initiator methionine-tRNA in a conformation that allows 60S ribosomal subunit joining to form the 80S initiation complex. Is released after formation of the 80S initiation complex. Its GTPase activity is not essential for ribosomal subunits joining, but GTP hydrolysis is needed for eIF1A (EIF1AX) ejection quickly followed by EIF5B release to form elongation-competent ribosomes. In contrast to its procaryotic homolog, does not promote recruitment of Met-rRNA to the small ribosomal subunit.</text>
</comment>
<comment type="subcellular location">
    <subcellularLocation>
        <location evidence="2">Cytoplasm</location>
    </subcellularLocation>
</comment>
<dbReference type="PANTHER" id="PTHR43381:SF4">
    <property type="entry name" value="EUKARYOTIC TRANSLATION INITIATION FACTOR 5B"/>
    <property type="match status" value="1"/>
</dbReference>
<evidence type="ECO:0000313" key="18">
    <source>
        <dbReference type="Proteomes" id="UP000694843"/>
    </source>
</evidence>
<dbReference type="OrthoDB" id="4928at2759"/>
<feature type="region of interest" description="Disordered" evidence="16">
    <location>
        <begin position="57"/>
        <end position="351"/>
    </location>
</feature>
<accession>A0A8B7PE10</accession>
<dbReference type="OMA" id="EFAVMLC"/>
<dbReference type="GO" id="GO:0005525">
    <property type="term" value="F:GTP binding"/>
    <property type="evidence" value="ECO:0007669"/>
    <property type="project" value="UniProtKB-KW"/>
</dbReference>
<keyword evidence="6" id="KW-0963">Cytoplasm</keyword>
<feature type="compositionally biased region" description="Basic and acidic residues" evidence="16">
    <location>
        <begin position="414"/>
        <end position="435"/>
    </location>
</feature>
<dbReference type="InterPro" id="IPR015760">
    <property type="entry name" value="TIF_IF2"/>
</dbReference>
<dbReference type="InterPro" id="IPR009000">
    <property type="entry name" value="Transl_B-barrel_sf"/>
</dbReference>
<evidence type="ECO:0000256" key="2">
    <source>
        <dbReference type="ARBA" id="ARBA00004496"/>
    </source>
</evidence>
<feature type="compositionally biased region" description="Basic and acidic residues" evidence="16">
    <location>
        <begin position="469"/>
        <end position="483"/>
    </location>
</feature>
<dbReference type="Proteomes" id="UP000694843">
    <property type="component" value="Unplaced"/>
</dbReference>
<evidence type="ECO:0000256" key="16">
    <source>
        <dbReference type="SAM" id="MobiDB-lite"/>
    </source>
</evidence>
<dbReference type="InterPro" id="IPR005225">
    <property type="entry name" value="Small_GTP-bd"/>
</dbReference>
<dbReference type="AlphaFoldDB" id="A0A8B7PE10"/>
<feature type="compositionally biased region" description="Basic and acidic residues" evidence="16">
    <location>
        <begin position="118"/>
        <end position="133"/>
    </location>
</feature>
<dbReference type="Gene3D" id="3.40.50.10050">
    <property type="entry name" value="Translation initiation factor IF- 2, domain 3"/>
    <property type="match status" value="1"/>
</dbReference>
<organism evidence="18 19">
    <name type="scientific">Hyalella azteca</name>
    <name type="common">Amphipod</name>
    <dbReference type="NCBI Taxonomy" id="294128"/>
    <lineage>
        <taxon>Eukaryota</taxon>
        <taxon>Metazoa</taxon>
        <taxon>Ecdysozoa</taxon>
        <taxon>Arthropoda</taxon>
        <taxon>Crustacea</taxon>
        <taxon>Multicrustacea</taxon>
        <taxon>Malacostraca</taxon>
        <taxon>Eumalacostraca</taxon>
        <taxon>Peracarida</taxon>
        <taxon>Amphipoda</taxon>
        <taxon>Senticaudata</taxon>
        <taxon>Talitrida</taxon>
        <taxon>Talitroidea</taxon>
        <taxon>Hyalellidae</taxon>
        <taxon>Hyalella</taxon>
    </lineage>
</organism>
<comment type="cofactor">
    <cofactor evidence="1">
        <name>a monovalent cation</name>
        <dbReference type="ChEBI" id="CHEBI:60242"/>
    </cofactor>
</comment>
<dbReference type="Gene3D" id="3.40.50.300">
    <property type="entry name" value="P-loop containing nucleotide triphosphate hydrolases"/>
    <property type="match status" value="1"/>
</dbReference>
<keyword evidence="8" id="KW-0479">Metal-binding</keyword>
<sequence length="1121" mass="125399">MSNPKTDSAINGSAMSKPLAKSKAKNISPALSDSEEEMPVQVKSKFRGFAALAGDMMDVSDDDTNSDDSDTKPTINHPSKQTKKNNIKYEVSDEDSNDSDKLNSSPERVKAVKKKAPKKEPPKKDLPKKDPPKKDKKKGKKAKQEVEEEDFDAILAEARAAAGATEPIVEPEVVEEEKVPDTKQKKTRRKKGKEIEEPVVTDGPDDAEVNNVDSLDAKAVSEAAEVRPASGTSSPEEEDDSVETRPKKDATKNKKKKEEDDEKKKKKNAPNKKLLAAMKELQQKQKEEEDARRQQEEELRRQEEERIRIEEENRRLEEERKERKKQKEKERKERLKAEGKLLTAKQKADQRRAQEMLEHLKAQGLVVGAADKKTPRLGSKSFAKKKSKAEEKQVAGSETADLVDTEPSAAVAEHLVESAVLKEEPEEEGGVKDSWDISSGEDNDDEQEAEEEEGQDDETEESSASTKLEVAKDEAVEESRTEEEVSESEDEGESDEEVKDDQMSQREKVIARLQKRRELNEKNRDIRVLRAPVICVLGHVDHGKTKILDKLRRTNVQEGEVGGITQQIGATNVPAEAIANQTKMVKPAFSIDQIDFPGLLIIDTPGHESFSNLRSRGSSLCDMAILVVDITQGLEPQTIESIELLKKRKTPFVVALNKVDRVFEWEGNQHKDIKEVVQAQAEFAKNDFERRVKEITIRLNEQGLNAALFYENPDPRTYVSLVPTSAITGDGMGNLIALICTMCQAKLAPQLRYSEELQCVVLEVKTIQGYGTTIDVILVNGRLREGDNIVLAGTEGPIVTQIRSLLMPKPLKEIRVKGSYDEFKEIKAAQGVKIAAKELDKAIAGLSLRVAQHEDEISVLKEVVHKDFTLAMKAIKVKDRGVYVQASTLGALEALLEFFKTKGIPYSGIRVGPVVKRDVMKAAAMLEHDDKYAVILAFDVKVDRDAQELADREGVIIFSEETIYHLGDRYVEFLEEHKRKKQEENRSIAIFPCKIKVLPTAIFNKRDPIVLGVTVEQGVLRTGTVLCVPAKEFVEIGVVSSMEFDHKPVDIAKKGVDVCIKIDPSPGTTPKMVGRHFEVTDEIVSKISRESINACKEYFRDDLTKTDWKLMAELKKLFDIL</sequence>
<dbReference type="SUPFAM" id="SSF50447">
    <property type="entry name" value="Translation proteins"/>
    <property type="match status" value="1"/>
</dbReference>
<comment type="similarity">
    <text evidence="3">Belongs to the TRAFAC class translation factor GTPase superfamily. Classic translation factor GTPase family. IF-2 subfamily.</text>
</comment>
<dbReference type="PRINTS" id="PR00315">
    <property type="entry name" value="ELONGATNFCT"/>
</dbReference>
<dbReference type="InterPro" id="IPR036925">
    <property type="entry name" value="TIF_IF2_dom3_sf"/>
</dbReference>
<dbReference type="CDD" id="cd16266">
    <property type="entry name" value="IF2_aeIF5B_IV"/>
    <property type="match status" value="1"/>
</dbReference>
<reference evidence="19" key="1">
    <citation type="submission" date="2025-08" db="UniProtKB">
        <authorList>
            <consortium name="RefSeq"/>
        </authorList>
    </citation>
    <scope>IDENTIFICATION</scope>
    <source>
        <tissue evidence="19">Whole organism</tissue>
    </source>
</reference>
<evidence type="ECO:0000256" key="15">
    <source>
        <dbReference type="ARBA" id="ARBA00061781"/>
    </source>
</evidence>
<keyword evidence="7 19" id="KW-0396">Initiation factor</keyword>
<dbReference type="NCBIfam" id="NF003078">
    <property type="entry name" value="PRK04004.1"/>
    <property type="match status" value="1"/>
</dbReference>
<protein>
    <recommendedName>
        <fullName evidence="5">Eukaryotic translation initiation factor 5B</fullName>
        <ecNumber evidence="4">3.6.5.3</ecNumber>
    </recommendedName>
    <alternativeName>
        <fullName evidence="13">Translation initiation factor IF-2</fullName>
    </alternativeName>
</protein>
<dbReference type="NCBIfam" id="TIGR00231">
    <property type="entry name" value="small_GTP"/>
    <property type="match status" value="1"/>
</dbReference>
<feature type="compositionally biased region" description="Acidic residues" evidence="16">
    <location>
        <begin position="484"/>
        <end position="499"/>
    </location>
</feature>
<proteinExistence type="inferred from homology"/>
<evidence type="ECO:0000313" key="19">
    <source>
        <dbReference type="RefSeq" id="XP_018024374.1"/>
    </source>
</evidence>
<feature type="compositionally biased region" description="Acidic residues" evidence="16">
    <location>
        <begin position="58"/>
        <end position="68"/>
    </location>
</feature>
<evidence type="ECO:0000256" key="12">
    <source>
        <dbReference type="ARBA" id="ARBA00023134"/>
    </source>
</evidence>
<dbReference type="SUPFAM" id="SSF52156">
    <property type="entry name" value="Initiation factor IF2/eIF5b, domain 3"/>
    <property type="match status" value="1"/>
</dbReference>
<dbReference type="FunFam" id="2.40.30.10:FF:000013">
    <property type="entry name" value="eukaryotic translation initiation factor 5B"/>
    <property type="match status" value="1"/>
</dbReference>
<evidence type="ECO:0000256" key="1">
    <source>
        <dbReference type="ARBA" id="ARBA00001944"/>
    </source>
</evidence>
<feature type="region of interest" description="Disordered" evidence="16">
    <location>
        <begin position="371"/>
        <end position="505"/>
    </location>
</feature>
<evidence type="ECO:0000256" key="13">
    <source>
        <dbReference type="ARBA" id="ARBA00032478"/>
    </source>
</evidence>
<dbReference type="Pfam" id="PF00009">
    <property type="entry name" value="GTP_EFTU"/>
    <property type="match status" value="1"/>
</dbReference>
<dbReference type="SUPFAM" id="SSF52540">
    <property type="entry name" value="P-loop containing nucleoside triphosphate hydrolases"/>
    <property type="match status" value="1"/>
</dbReference>
<dbReference type="RefSeq" id="XP_018024374.1">
    <property type="nucleotide sequence ID" value="XM_018168885.2"/>
</dbReference>
<dbReference type="PANTHER" id="PTHR43381">
    <property type="entry name" value="TRANSLATION INITIATION FACTOR IF-2-RELATED"/>
    <property type="match status" value="1"/>
</dbReference>
<evidence type="ECO:0000256" key="4">
    <source>
        <dbReference type="ARBA" id="ARBA00011986"/>
    </source>
</evidence>
<dbReference type="GO" id="GO:0005739">
    <property type="term" value="C:mitochondrion"/>
    <property type="evidence" value="ECO:0007669"/>
    <property type="project" value="TreeGrafter"/>
</dbReference>
<feature type="compositionally biased region" description="Polar residues" evidence="16">
    <location>
        <begin position="1"/>
        <end position="14"/>
    </location>
</feature>
<evidence type="ECO:0000256" key="9">
    <source>
        <dbReference type="ARBA" id="ARBA00022741"/>
    </source>
</evidence>
<feature type="compositionally biased region" description="Low complexity" evidence="16">
    <location>
        <begin position="153"/>
        <end position="171"/>
    </location>
</feature>
<dbReference type="FunFam" id="3.40.50.300:FF:000112">
    <property type="entry name" value="Eukaryotic translation initiation factor 5B"/>
    <property type="match status" value="1"/>
</dbReference>
<dbReference type="GeneID" id="108680120"/>
<dbReference type="KEGG" id="hazt:108680120"/>
<name>A0A8B7PE10_HYAAZ</name>
<evidence type="ECO:0000256" key="8">
    <source>
        <dbReference type="ARBA" id="ARBA00022723"/>
    </source>
</evidence>
<feature type="compositionally biased region" description="Acidic residues" evidence="16">
    <location>
        <begin position="197"/>
        <end position="208"/>
    </location>
</feature>
<dbReference type="CTD" id="9669"/>
<dbReference type="Gene3D" id="2.40.30.10">
    <property type="entry name" value="Translation factors"/>
    <property type="match status" value="2"/>
</dbReference>
<dbReference type="Pfam" id="PF14578">
    <property type="entry name" value="GTP_EFTU_D4"/>
    <property type="match status" value="1"/>
</dbReference>
<dbReference type="InterPro" id="IPR023115">
    <property type="entry name" value="TIF_IF2_dom3"/>
</dbReference>
<feature type="compositionally biased region" description="Acidic residues" evidence="16">
    <location>
        <begin position="439"/>
        <end position="461"/>
    </location>
</feature>
<feature type="region of interest" description="Disordered" evidence="16">
    <location>
        <begin position="1"/>
        <end position="41"/>
    </location>
</feature>
<feature type="domain" description="Tr-type G" evidence="17">
    <location>
        <begin position="529"/>
        <end position="750"/>
    </location>
</feature>